<comment type="catalytic activity">
    <reaction evidence="12">
        <text>O-phospho-L-seryl-[protein] + H2O = L-seryl-[protein] + phosphate</text>
        <dbReference type="Rhea" id="RHEA:20629"/>
        <dbReference type="Rhea" id="RHEA-COMP:9863"/>
        <dbReference type="Rhea" id="RHEA-COMP:11604"/>
        <dbReference type="ChEBI" id="CHEBI:15377"/>
        <dbReference type="ChEBI" id="CHEBI:29999"/>
        <dbReference type="ChEBI" id="CHEBI:43474"/>
        <dbReference type="ChEBI" id="CHEBI:83421"/>
        <dbReference type="EC" id="3.1.3.16"/>
    </reaction>
</comment>
<dbReference type="GO" id="GO:0016301">
    <property type="term" value="F:kinase activity"/>
    <property type="evidence" value="ECO:0007669"/>
    <property type="project" value="UniProtKB-KW"/>
</dbReference>
<evidence type="ECO:0000256" key="8">
    <source>
        <dbReference type="ARBA" id="ARBA00022840"/>
    </source>
</evidence>
<dbReference type="Pfam" id="PF07228">
    <property type="entry name" value="SpoIIE"/>
    <property type="match status" value="1"/>
</dbReference>
<proteinExistence type="predicted"/>
<dbReference type="SMART" id="SM00065">
    <property type="entry name" value="GAF"/>
    <property type="match status" value="1"/>
</dbReference>
<dbReference type="PANTHER" id="PTHR43156:SF2">
    <property type="entry name" value="STAGE II SPORULATION PROTEIN E"/>
    <property type="match status" value="1"/>
</dbReference>
<dbReference type="CDD" id="cd16936">
    <property type="entry name" value="HATPase_RsbW-like"/>
    <property type="match status" value="1"/>
</dbReference>
<evidence type="ECO:0000256" key="12">
    <source>
        <dbReference type="ARBA" id="ARBA00047761"/>
    </source>
</evidence>
<dbReference type="Gene3D" id="3.30.450.20">
    <property type="entry name" value="PAS domain"/>
    <property type="match status" value="1"/>
</dbReference>
<dbReference type="SUPFAM" id="SSF81606">
    <property type="entry name" value="PP2C-like"/>
    <property type="match status" value="1"/>
</dbReference>
<dbReference type="InterPro" id="IPR036457">
    <property type="entry name" value="PPM-type-like_dom_sf"/>
</dbReference>
<dbReference type="Pfam" id="PF13185">
    <property type="entry name" value="GAF_2"/>
    <property type="match status" value="1"/>
</dbReference>
<dbReference type="OrthoDB" id="118142at2"/>
<dbReference type="FunFam" id="3.60.40.10:FF:000005">
    <property type="entry name" value="Serine/threonine protein phosphatase"/>
    <property type="match status" value="1"/>
</dbReference>
<dbReference type="AlphaFoldDB" id="A0A372MB99"/>
<evidence type="ECO:0000256" key="4">
    <source>
        <dbReference type="ARBA" id="ARBA00022723"/>
    </source>
</evidence>
<dbReference type="InterPro" id="IPR001932">
    <property type="entry name" value="PPM-type_phosphatase-like_dom"/>
</dbReference>
<dbReference type="EC" id="3.1.3.16" evidence="1"/>
<evidence type="ECO:0000256" key="3">
    <source>
        <dbReference type="ARBA" id="ARBA00022679"/>
    </source>
</evidence>
<evidence type="ECO:0000256" key="13">
    <source>
        <dbReference type="ARBA" id="ARBA00056274"/>
    </source>
</evidence>
<keyword evidence="2" id="KW-0597">Phosphoprotein</keyword>
<evidence type="ECO:0000256" key="5">
    <source>
        <dbReference type="ARBA" id="ARBA00022741"/>
    </source>
</evidence>
<keyword evidence="11" id="KW-0464">Manganese</keyword>
<keyword evidence="9" id="KW-0460">Magnesium</keyword>
<keyword evidence="6" id="KW-0418">Kinase</keyword>
<dbReference type="InterPro" id="IPR035965">
    <property type="entry name" value="PAS-like_dom_sf"/>
</dbReference>
<evidence type="ECO:0000256" key="11">
    <source>
        <dbReference type="ARBA" id="ARBA00023211"/>
    </source>
</evidence>
<reference evidence="19 20" key="1">
    <citation type="submission" date="2018-08" db="EMBL/GenBank/DDBJ databases">
        <title>Isolation, diversity and antifungal activity of Actinobacteria from wheat.</title>
        <authorList>
            <person name="Han C."/>
        </authorList>
    </citation>
    <scope>NUCLEOTIDE SEQUENCE [LARGE SCALE GENOMIC DNA]</scope>
    <source>
        <strain evidence="19 20">NEAU-YY421</strain>
    </source>
</reference>
<dbReference type="SUPFAM" id="SSF55874">
    <property type="entry name" value="ATPase domain of HSP90 chaperone/DNA topoisomerase II/histidine kinase"/>
    <property type="match status" value="1"/>
</dbReference>
<evidence type="ECO:0000259" key="18">
    <source>
        <dbReference type="SMART" id="SM00331"/>
    </source>
</evidence>
<organism evidence="19 20">
    <name type="scientific">Streptomyces triticagri</name>
    <dbReference type="NCBI Taxonomy" id="2293568"/>
    <lineage>
        <taxon>Bacteria</taxon>
        <taxon>Bacillati</taxon>
        <taxon>Actinomycetota</taxon>
        <taxon>Actinomycetes</taxon>
        <taxon>Kitasatosporales</taxon>
        <taxon>Streptomycetaceae</taxon>
        <taxon>Streptomyces</taxon>
    </lineage>
</organism>
<dbReference type="SUPFAM" id="SSF55785">
    <property type="entry name" value="PYP-like sensor domain (PAS domain)"/>
    <property type="match status" value="1"/>
</dbReference>
<keyword evidence="7" id="KW-0378">Hydrolase</keyword>
<dbReference type="Pfam" id="PF13581">
    <property type="entry name" value="HATPase_c_2"/>
    <property type="match status" value="1"/>
</dbReference>
<dbReference type="InterPro" id="IPR036890">
    <property type="entry name" value="HATPase_C_sf"/>
</dbReference>
<protein>
    <recommendedName>
        <fullName evidence="1">protein-serine/threonine phosphatase</fullName>
        <ecNumber evidence="1">3.1.3.16</ecNumber>
    </recommendedName>
    <alternativeName>
        <fullName evidence="15">Protein-serine/threonine phosphatase</fullName>
    </alternativeName>
    <alternativeName>
        <fullName evidence="14">Serine/threonine-protein kinase</fullName>
    </alternativeName>
</protein>
<dbReference type="Proteomes" id="UP000263094">
    <property type="component" value="Unassembled WGS sequence"/>
</dbReference>
<gene>
    <name evidence="19" type="ORF">DY218_03330</name>
</gene>
<evidence type="ECO:0000259" key="17">
    <source>
        <dbReference type="SMART" id="SM00065"/>
    </source>
</evidence>
<dbReference type="EMBL" id="QUAK01000016">
    <property type="protein sequence ID" value="RFU88159.1"/>
    <property type="molecule type" value="Genomic_DNA"/>
</dbReference>
<dbReference type="Pfam" id="PF08447">
    <property type="entry name" value="PAS_3"/>
    <property type="match status" value="1"/>
</dbReference>
<dbReference type="InterPro" id="IPR003594">
    <property type="entry name" value="HATPase_dom"/>
</dbReference>
<evidence type="ECO:0000256" key="9">
    <source>
        <dbReference type="ARBA" id="ARBA00022842"/>
    </source>
</evidence>
<dbReference type="SUPFAM" id="SSF55781">
    <property type="entry name" value="GAF domain-like"/>
    <property type="match status" value="1"/>
</dbReference>
<feature type="compositionally biased region" description="Basic and acidic residues" evidence="16">
    <location>
        <begin position="1"/>
        <end position="15"/>
    </location>
</feature>
<evidence type="ECO:0000256" key="7">
    <source>
        <dbReference type="ARBA" id="ARBA00022801"/>
    </source>
</evidence>
<evidence type="ECO:0000256" key="16">
    <source>
        <dbReference type="SAM" id="MobiDB-lite"/>
    </source>
</evidence>
<evidence type="ECO:0000256" key="1">
    <source>
        <dbReference type="ARBA" id="ARBA00013081"/>
    </source>
</evidence>
<evidence type="ECO:0000256" key="2">
    <source>
        <dbReference type="ARBA" id="ARBA00022553"/>
    </source>
</evidence>
<dbReference type="InterPro" id="IPR001610">
    <property type="entry name" value="PAC"/>
</dbReference>
<keyword evidence="4" id="KW-0479">Metal-binding</keyword>
<evidence type="ECO:0000256" key="14">
    <source>
        <dbReference type="ARBA" id="ARBA00075117"/>
    </source>
</evidence>
<dbReference type="GO" id="GO:0005524">
    <property type="term" value="F:ATP binding"/>
    <property type="evidence" value="ECO:0007669"/>
    <property type="project" value="UniProtKB-KW"/>
</dbReference>
<comment type="caution">
    <text evidence="19">The sequence shown here is derived from an EMBL/GenBank/DDBJ whole genome shotgun (WGS) entry which is preliminary data.</text>
</comment>
<dbReference type="PANTHER" id="PTHR43156">
    <property type="entry name" value="STAGE II SPORULATION PROTEIN E-RELATED"/>
    <property type="match status" value="1"/>
</dbReference>
<comment type="function">
    <text evidence="13">Primarily acts as an independent SigF regulator that is sensitive to the osmosensory signal, mediating the cross talk of PknD with the SigF regulon. Possesses both phosphatase and kinase activities. The kinase domain functions as a classic anti-sigma factor-like kinase to phosphorylate the anti-anti-sigma factor domain at the canonical regulatory site, and the phosphatase domain antagonizes this activity.</text>
</comment>
<accession>A0A372MB99</accession>
<keyword evidence="8" id="KW-0067">ATP-binding</keyword>
<evidence type="ECO:0000313" key="19">
    <source>
        <dbReference type="EMBL" id="RFU88159.1"/>
    </source>
</evidence>
<dbReference type="GO" id="GO:0046872">
    <property type="term" value="F:metal ion binding"/>
    <property type="evidence" value="ECO:0007669"/>
    <property type="project" value="UniProtKB-KW"/>
</dbReference>
<feature type="domain" description="PPM-type phosphatase" evidence="18">
    <location>
        <begin position="362"/>
        <end position="576"/>
    </location>
</feature>
<name>A0A372MB99_9ACTN</name>
<dbReference type="SMART" id="SM00086">
    <property type="entry name" value="PAC"/>
    <property type="match status" value="1"/>
</dbReference>
<keyword evidence="5" id="KW-0547">Nucleotide-binding</keyword>
<feature type="compositionally biased region" description="Low complexity" evidence="16">
    <location>
        <begin position="23"/>
        <end position="32"/>
    </location>
</feature>
<dbReference type="GO" id="GO:0004722">
    <property type="term" value="F:protein serine/threonine phosphatase activity"/>
    <property type="evidence" value="ECO:0007669"/>
    <property type="project" value="UniProtKB-EC"/>
</dbReference>
<evidence type="ECO:0000256" key="15">
    <source>
        <dbReference type="ARBA" id="ARBA00081350"/>
    </source>
</evidence>
<evidence type="ECO:0000313" key="20">
    <source>
        <dbReference type="Proteomes" id="UP000263094"/>
    </source>
</evidence>
<dbReference type="SMART" id="SM00331">
    <property type="entry name" value="PP2C_SIG"/>
    <property type="match status" value="1"/>
</dbReference>
<dbReference type="InterPro" id="IPR003018">
    <property type="entry name" value="GAF"/>
</dbReference>
<evidence type="ECO:0000256" key="10">
    <source>
        <dbReference type="ARBA" id="ARBA00022912"/>
    </source>
</evidence>
<feature type="region of interest" description="Disordered" evidence="16">
    <location>
        <begin position="1"/>
        <end position="41"/>
    </location>
</feature>
<dbReference type="Gene3D" id="3.60.40.10">
    <property type="entry name" value="PPM-type phosphatase domain"/>
    <property type="match status" value="1"/>
</dbReference>
<dbReference type="InterPro" id="IPR052016">
    <property type="entry name" value="Bact_Sigma-Reg"/>
</dbReference>
<sequence length="711" mass="75991">MSRPPGGDDRGDEAIAHPPQQPGPAGAAQDAASDIDPPRPEVALAANGMGSFSWDVASNTMRYDEAGLAVMGFGPGEFDGRLTTLAERMMDVELPAVEEQVGRGLRDRTGFSLYFRVRLPGGRLRWTHTQGHVECDPEGAPVRVIGIIRDASQELRAVDQTEELRRARDERRRQADIVGHVSDALAPTVTVDDVAQALTSSSLLEHLGAVTIVLGLVDNGHLEIVGSNGCPAVLVRDFHLSRLTDPLPLTEPVVTRQPVFVSSRDDYRRRYPGLAPYLDSFSPSAVAVYLPLIAQDIPIGSVGLTYDGRAEFTPDERTVLTALGKVIAQSLQRALLYDQEHELAAGLQTAMLPGRLPQITGLSLTTRYQPARARGGIGGDWYDALTLPDGRIAAVVGDVQGHDVTAAAVMGQLRIALRAYAAEGHPATTVMARAADFLADLDTDRFATCLLAIVDPHTGLTVTVRAGHPEPVVRSPDGSCGWLPTPGGLPLGVAAMGAQAPYPASETILAPGATLVLYTDGLVEARTEDLDRGRTRLLESLRAGPQEPGELADHLLKTMGAFTGEEDDVALLVLHRDRRHPDRLPTVELSLTRADPDSLRTARAALRKALGRWSLDELADTAELLACELGTNALLHTDGHAVLTAHPTSSGRAVRLAVSDTSPASPRRIATTDQSTSGRGLMLIEELADSWGVEPRGTGKRVWCEIALPPD</sequence>
<keyword evidence="3" id="KW-0808">Transferase</keyword>
<feature type="domain" description="GAF" evidence="17">
    <location>
        <begin position="186"/>
        <end position="341"/>
    </location>
</feature>
<keyword evidence="10" id="KW-0904">Protein phosphatase</keyword>
<dbReference type="Gene3D" id="3.30.565.10">
    <property type="entry name" value="Histidine kinase-like ATPase, C-terminal domain"/>
    <property type="match status" value="1"/>
</dbReference>
<dbReference type="Gene3D" id="3.30.450.40">
    <property type="match status" value="1"/>
</dbReference>
<dbReference type="InterPro" id="IPR013655">
    <property type="entry name" value="PAS_fold_3"/>
</dbReference>
<evidence type="ECO:0000256" key="6">
    <source>
        <dbReference type="ARBA" id="ARBA00022777"/>
    </source>
</evidence>
<keyword evidence="20" id="KW-1185">Reference proteome</keyword>
<dbReference type="InterPro" id="IPR029016">
    <property type="entry name" value="GAF-like_dom_sf"/>
</dbReference>
<dbReference type="RefSeq" id="WP_128554372.1">
    <property type="nucleotide sequence ID" value="NZ_QUAK01000016.1"/>
</dbReference>